<dbReference type="EMBL" id="SMCP01000004">
    <property type="protein sequence ID" value="TCV87898.1"/>
    <property type="molecule type" value="Genomic_DNA"/>
</dbReference>
<evidence type="ECO:0000313" key="8">
    <source>
        <dbReference type="Proteomes" id="UP000305526"/>
    </source>
</evidence>
<dbReference type="CDD" id="cd02012">
    <property type="entry name" value="TPP_TK"/>
    <property type="match status" value="1"/>
</dbReference>
<keyword evidence="8" id="KW-1185">Reference proteome</keyword>
<name>A0A4R3YA71_9PAST</name>
<dbReference type="Proteomes" id="UP000305526">
    <property type="component" value="Unassembled WGS sequence"/>
</dbReference>
<evidence type="ECO:0000256" key="3">
    <source>
        <dbReference type="ARBA" id="ARBA00023052"/>
    </source>
</evidence>
<feature type="domain" description="Transketolase N-terminal" evidence="4">
    <location>
        <begin position="9"/>
        <end position="267"/>
    </location>
</feature>
<comment type="caution">
    <text evidence="5">The sequence shown here is derived from an EMBL/GenBank/DDBJ whole genome shotgun (WGS) entry which is preliminary data.</text>
</comment>
<dbReference type="EMBL" id="VDGV01000093">
    <property type="protein sequence ID" value="TNG89689.1"/>
    <property type="molecule type" value="Genomic_DNA"/>
</dbReference>
<dbReference type="SUPFAM" id="SSF52518">
    <property type="entry name" value="Thiamin diphosphate-binding fold (THDP-binding)"/>
    <property type="match status" value="1"/>
</dbReference>
<proteinExistence type="inferred from homology"/>
<comment type="similarity">
    <text evidence="2">Belongs to the transketolase family.</text>
</comment>
<reference evidence="6 8" key="2">
    <citation type="submission" date="2019-05" db="EMBL/GenBank/DDBJ databases">
        <title>Pasteurellaceae isolates from reptiles.</title>
        <authorList>
            <person name="Bojesen A.M."/>
            <person name="Lund E."/>
        </authorList>
    </citation>
    <scope>NUCLEOTIDE SEQUENCE [LARGE SCALE GENOMIC DNA]</scope>
    <source>
        <strain evidence="6 8">ELNT2x</strain>
    </source>
</reference>
<dbReference type="Pfam" id="PF00456">
    <property type="entry name" value="Transketolase_N"/>
    <property type="match status" value="1"/>
</dbReference>
<dbReference type="RefSeq" id="WP_132966151.1">
    <property type="nucleotide sequence ID" value="NZ_LEKL01000081.1"/>
</dbReference>
<reference evidence="5 7" key="1">
    <citation type="submission" date="2019-03" db="EMBL/GenBank/DDBJ databases">
        <title>Genomic Encyclopedia of Type Strains, Phase IV (KMG-IV): sequencing the most valuable type-strain genomes for metagenomic binning, comparative biology and taxonomic classification.</title>
        <authorList>
            <person name="Goeker M."/>
        </authorList>
    </citation>
    <scope>NUCLEOTIDE SEQUENCE [LARGE SCALE GENOMIC DNA]</scope>
    <source>
        <strain evidence="5 7">DSM 28140</strain>
    </source>
</reference>
<evidence type="ECO:0000256" key="1">
    <source>
        <dbReference type="ARBA" id="ARBA00001964"/>
    </source>
</evidence>
<dbReference type="InterPro" id="IPR029061">
    <property type="entry name" value="THDP-binding"/>
</dbReference>
<evidence type="ECO:0000313" key="7">
    <source>
        <dbReference type="Proteomes" id="UP000294619"/>
    </source>
</evidence>
<comment type="cofactor">
    <cofactor evidence="1">
        <name>thiamine diphosphate</name>
        <dbReference type="ChEBI" id="CHEBI:58937"/>
    </cofactor>
</comment>
<accession>A0A4R3YA71</accession>
<keyword evidence="3" id="KW-0786">Thiamine pyrophosphate</keyword>
<dbReference type="Gene3D" id="3.40.50.970">
    <property type="match status" value="1"/>
</dbReference>
<protein>
    <submittedName>
        <fullName evidence="5 6">Transketolase</fullName>
    </submittedName>
</protein>
<evidence type="ECO:0000313" key="6">
    <source>
        <dbReference type="EMBL" id="TNG89689.1"/>
    </source>
</evidence>
<gene>
    <name evidence="5" type="ORF">EDC16_10486</name>
    <name evidence="6" type="ORF">FHQ21_09960</name>
</gene>
<organism evidence="5 7">
    <name type="scientific">Testudinibacter aquarius</name>
    <dbReference type="NCBI Taxonomy" id="1524974"/>
    <lineage>
        <taxon>Bacteria</taxon>
        <taxon>Pseudomonadati</taxon>
        <taxon>Pseudomonadota</taxon>
        <taxon>Gammaproteobacteria</taxon>
        <taxon>Pasteurellales</taxon>
        <taxon>Pasteurellaceae</taxon>
        <taxon>Testudinibacter</taxon>
    </lineage>
</organism>
<dbReference type="AlphaFoldDB" id="A0A4R3YA71"/>
<evidence type="ECO:0000256" key="2">
    <source>
        <dbReference type="ARBA" id="ARBA00007131"/>
    </source>
</evidence>
<dbReference type="Proteomes" id="UP000294619">
    <property type="component" value="Unassembled WGS sequence"/>
</dbReference>
<dbReference type="InterPro" id="IPR005474">
    <property type="entry name" value="Transketolase_N"/>
</dbReference>
<evidence type="ECO:0000313" key="5">
    <source>
        <dbReference type="EMBL" id="TCV87898.1"/>
    </source>
</evidence>
<evidence type="ECO:0000259" key="4">
    <source>
        <dbReference type="Pfam" id="PF00456"/>
    </source>
</evidence>
<dbReference type="PANTHER" id="PTHR47514:SF1">
    <property type="entry name" value="TRANSKETOLASE N-TERMINAL SECTION-RELATED"/>
    <property type="match status" value="1"/>
</dbReference>
<dbReference type="PANTHER" id="PTHR47514">
    <property type="entry name" value="TRANSKETOLASE N-TERMINAL SECTION-RELATED"/>
    <property type="match status" value="1"/>
</dbReference>
<sequence>MTAIDKLQHFANDIRIQLLKSLLNLGFGHFGGSLSIVETLAVLYGGIMKIDPQQPAWAERDYFVLSKGHGGPALYATLALKGYFPLAALMTVNQNGTRLPSHPDRLLTKGVDATTGSLGQGVSIAAGIALSHQLRGLPNRTFCILGDGELNEGQCWEAFQFIAHRKLNNLYTFIDYNKLQLDGALTSIIDPQNLEQKFVAFGFDVVTVKGDDIAELYRTLSLRTALALQQPNSKPLLIILDSKKGQGVPYIENLANSHHMRLTAEGKQAIELAIQQLEAKYVD</sequence>